<protein>
    <recommendedName>
        <fullName evidence="4">NADH dehydrogenase [ubiquinone] 1 alpha subcomplex subunit</fullName>
    </recommendedName>
</protein>
<dbReference type="InterPro" id="IPR052618">
    <property type="entry name" value="ComplexI_NDUFA12"/>
</dbReference>
<reference evidence="2 3" key="1">
    <citation type="submission" date="2014-09" db="EMBL/GenBank/DDBJ databases">
        <authorList>
            <person name="Ellenberger Sabrina"/>
        </authorList>
    </citation>
    <scope>NUCLEOTIDE SEQUENCE [LARGE SCALE GENOMIC DNA]</scope>
    <source>
        <strain evidence="2 3">CBS 412.66</strain>
    </source>
</reference>
<dbReference type="Proteomes" id="UP000054107">
    <property type="component" value="Unassembled WGS sequence"/>
</dbReference>
<dbReference type="GO" id="GO:0005739">
    <property type="term" value="C:mitochondrion"/>
    <property type="evidence" value="ECO:0007669"/>
    <property type="project" value="TreeGrafter"/>
</dbReference>
<gene>
    <name evidence="2" type="primary">PARPA_02844.1 scaffold 5421</name>
</gene>
<dbReference type="PANTHER" id="PTHR32470">
    <property type="entry name" value="ADH DEHYDROGENASE [UBIQUINONE] 1 ALPHA SUBCOMPLEX ASSEMBLY FACTOR 2"/>
    <property type="match status" value="1"/>
</dbReference>
<dbReference type="OrthoDB" id="10255576at2759"/>
<dbReference type="STRING" id="35722.A0A0B7N1W6"/>
<evidence type="ECO:0000256" key="1">
    <source>
        <dbReference type="SAM" id="MobiDB-lite"/>
    </source>
</evidence>
<evidence type="ECO:0008006" key="4">
    <source>
        <dbReference type="Google" id="ProtNLM"/>
    </source>
</evidence>
<keyword evidence="3" id="KW-1185">Reference proteome</keyword>
<evidence type="ECO:0000313" key="2">
    <source>
        <dbReference type="EMBL" id="CEP09358.1"/>
    </source>
</evidence>
<feature type="compositionally biased region" description="Polar residues" evidence="1">
    <location>
        <begin position="95"/>
        <end position="104"/>
    </location>
</feature>
<dbReference type="AlphaFoldDB" id="A0A0B7N1W6"/>
<sequence>MADNSENDLTIFHQNKLPVQWQAWLRHTRTAAPTIQELVQEEKRRTLVQERAKILDQEWEQLQKAQDNEQKELDLLAALESAGKTQRDKMESAKSTRPSGTGETFSPGEWNPTSSRRK</sequence>
<proteinExistence type="predicted"/>
<dbReference type="GO" id="GO:0032981">
    <property type="term" value="P:mitochondrial respiratory chain complex I assembly"/>
    <property type="evidence" value="ECO:0007669"/>
    <property type="project" value="TreeGrafter"/>
</dbReference>
<evidence type="ECO:0000313" key="3">
    <source>
        <dbReference type="Proteomes" id="UP000054107"/>
    </source>
</evidence>
<accession>A0A0B7N1W6</accession>
<dbReference type="EMBL" id="LN721430">
    <property type="protein sequence ID" value="CEP09358.1"/>
    <property type="molecule type" value="Genomic_DNA"/>
</dbReference>
<feature type="region of interest" description="Disordered" evidence="1">
    <location>
        <begin position="73"/>
        <end position="118"/>
    </location>
</feature>
<organism evidence="2 3">
    <name type="scientific">Parasitella parasitica</name>
    <dbReference type="NCBI Taxonomy" id="35722"/>
    <lineage>
        <taxon>Eukaryota</taxon>
        <taxon>Fungi</taxon>
        <taxon>Fungi incertae sedis</taxon>
        <taxon>Mucoromycota</taxon>
        <taxon>Mucoromycotina</taxon>
        <taxon>Mucoromycetes</taxon>
        <taxon>Mucorales</taxon>
        <taxon>Mucorineae</taxon>
        <taxon>Mucoraceae</taxon>
        <taxon>Parasitella</taxon>
    </lineage>
</organism>
<dbReference type="PANTHER" id="PTHR32470:SF2">
    <property type="entry name" value="NADH DEHYDROGENASE [UBIQUINONE] 1 ALPHA SUBCOMPLEX ASSEMBLY FACTOR 2"/>
    <property type="match status" value="1"/>
</dbReference>
<name>A0A0B7N1W6_9FUNG</name>
<feature type="compositionally biased region" description="Basic and acidic residues" evidence="1">
    <location>
        <begin position="85"/>
        <end position="94"/>
    </location>
</feature>